<organism evidence="1 2">
    <name type="scientific">Sulfolobus tengchongensis</name>
    <dbReference type="NCBI Taxonomy" id="207809"/>
    <lineage>
        <taxon>Archaea</taxon>
        <taxon>Thermoproteota</taxon>
        <taxon>Thermoprotei</taxon>
        <taxon>Sulfolobales</taxon>
        <taxon>Sulfolobaceae</taxon>
        <taxon>Sulfolobus</taxon>
    </lineage>
</organism>
<dbReference type="AlphaFoldDB" id="A0AAX4L2G4"/>
<protein>
    <submittedName>
        <fullName evidence="1">Uncharacterized protein</fullName>
    </submittedName>
</protein>
<evidence type="ECO:0000313" key="1">
    <source>
        <dbReference type="EMBL" id="WWQ61082.1"/>
    </source>
</evidence>
<evidence type="ECO:0000313" key="2">
    <source>
        <dbReference type="Proteomes" id="UP001432202"/>
    </source>
</evidence>
<dbReference type="EMBL" id="CP146016">
    <property type="protein sequence ID" value="WWQ61082.1"/>
    <property type="molecule type" value="Genomic_DNA"/>
</dbReference>
<gene>
    <name evidence="1" type="ORF">V6M85_03080</name>
</gene>
<dbReference type="GeneID" id="89335718"/>
<accession>A0AAX4L2G4</accession>
<keyword evidence="2" id="KW-1185">Reference proteome</keyword>
<dbReference type="Proteomes" id="UP001432202">
    <property type="component" value="Chromosome"/>
</dbReference>
<proteinExistence type="predicted"/>
<name>A0AAX4L2G4_9CREN</name>
<sequence length="102" mass="12603">MISFNQVYVMMSDKLIDDYPTVILRARDKYIYIGLYCFDDNAERMRINEVLKFLQSLEKKEDARIELVSDRENEILSHLILSEMRRWRRNNHDNRLRWLKYQ</sequence>
<reference evidence="1 2" key="1">
    <citation type="submission" date="2024-02" db="EMBL/GenBank/DDBJ databases">
        <title>STSV induces naive adaptation in Sulfolobus.</title>
        <authorList>
            <person name="Xiang X."/>
            <person name="Song M."/>
        </authorList>
    </citation>
    <scope>NUCLEOTIDE SEQUENCE [LARGE SCALE GENOMIC DNA]</scope>
    <source>
        <strain evidence="1 2">RT2</strain>
    </source>
</reference>
<dbReference type="RefSeq" id="WP_338602854.1">
    <property type="nucleotide sequence ID" value="NZ_CP146016.1"/>
</dbReference>